<gene>
    <name evidence="1" type="ORF">CYCCA115_LOCUS8728</name>
</gene>
<protein>
    <submittedName>
        <fullName evidence="1">Uncharacterized protein</fullName>
    </submittedName>
</protein>
<evidence type="ECO:0000313" key="2">
    <source>
        <dbReference type="Proteomes" id="UP001295423"/>
    </source>
</evidence>
<reference evidence="1" key="1">
    <citation type="submission" date="2023-08" db="EMBL/GenBank/DDBJ databases">
        <authorList>
            <person name="Audoor S."/>
            <person name="Bilcke G."/>
        </authorList>
    </citation>
    <scope>NUCLEOTIDE SEQUENCE</scope>
</reference>
<name>A0AAD2CRF9_9STRA</name>
<sequence length="136" mass="14772">MAYQIIVNNCNSLTLHVELDQCCDQMTWKFMGYGESGLVKRIVGKPGATKGGQVTIVTDASRCCPRAYIHCHNLHHRPTGFGAQGLNEVRMIAAMISTMISRDLQGAPSLGSGQLLLRVLRVRNHGTLAASDLLPP</sequence>
<keyword evidence="2" id="KW-1185">Reference proteome</keyword>
<proteinExistence type="predicted"/>
<organism evidence="1 2">
    <name type="scientific">Cylindrotheca closterium</name>
    <dbReference type="NCBI Taxonomy" id="2856"/>
    <lineage>
        <taxon>Eukaryota</taxon>
        <taxon>Sar</taxon>
        <taxon>Stramenopiles</taxon>
        <taxon>Ochrophyta</taxon>
        <taxon>Bacillariophyta</taxon>
        <taxon>Bacillariophyceae</taxon>
        <taxon>Bacillariophycidae</taxon>
        <taxon>Bacillariales</taxon>
        <taxon>Bacillariaceae</taxon>
        <taxon>Cylindrotheca</taxon>
    </lineage>
</organism>
<dbReference type="AlphaFoldDB" id="A0AAD2CRF9"/>
<dbReference type="EMBL" id="CAKOGP040001202">
    <property type="protein sequence ID" value="CAJ1944092.1"/>
    <property type="molecule type" value="Genomic_DNA"/>
</dbReference>
<comment type="caution">
    <text evidence="1">The sequence shown here is derived from an EMBL/GenBank/DDBJ whole genome shotgun (WGS) entry which is preliminary data.</text>
</comment>
<accession>A0AAD2CRF9</accession>
<evidence type="ECO:0000313" key="1">
    <source>
        <dbReference type="EMBL" id="CAJ1944092.1"/>
    </source>
</evidence>
<dbReference type="Proteomes" id="UP001295423">
    <property type="component" value="Unassembled WGS sequence"/>
</dbReference>